<reference evidence="2 3" key="1">
    <citation type="submission" date="2021-06" db="EMBL/GenBank/DDBJ databases">
        <title>Falsochrobactrum tianjin sp.nov., a new petroleum-degrading bacteria isolated from oily soils.</title>
        <authorList>
            <person name="Chen G."/>
            <person name="Chen H."/>
            <person name="Tian J."/>
            <person name="Qing J."/>
            <person name="Zhong L."/>
            <person name="Ma W."/>
            <person name="Song Y."/>
            <person name="Cui X."/>
            <person name="Yan B."/>
        </authorList>
    </citation>
    <scope>NUCLEOTIDE SEQUENCE [LARGE SCALE GENOMIC DNA]</scope>
    <source>
        <strain evidence="2 3">TDYN1</strain>
    </source>
</reference>
<name>A0A949PNS4_9HYPH</name>
<protein>
    <submittedName>
        <fullName evidence="2">DUF2865 domain-containing protein</fullName>
    </submittedName>
</protein>
<accession>A0A949PNS4</accession>
<dbReference type="Pfam" id="PF11064">
    <property type="entry name" value="DUF2865"/>
    <property type="match status" value="1"/>
</dbReference>
<dbReference type="InterPro" id="IPR021293">
    <property type="entry name" value="DUF2865"/>
</dbReference>
<keyword evidence="3" id="KW-1185">Reference proteome</keyword>
<dbReference type="RefSeq" id="WP_217677263.1">
    <property type="nucleotide sequence ID" value="NZ_JAHRVA010000002.1"/>
</dbReference>
<gene>
    <name evidence="2" type="ORF">KUG47_07175</name>
</gene>
<dbReference type="AlphaFoldDB" id="A0A949PNS4"/>
<evidence type="ECO:0000256" key="1">
    <source>
        <dbReference type="SAM" id="MobiDB-lite"/>
    </source>
</evidence>
<dbReference type="Proteomes" id="UP000752297">
    <property type="component" value="Unassembled WGS sequence"/>
</dbReference>
<organism evidence="2 3">
    <name type="scientific">Falsochrobactrum tianjinense</name>
    <dbReference type="NCBI Taxonomy" id="2706015"/>
    <lineage>
        <taxon>Bacteria</taxon>
        <taxon>Pseudomonadati</taxon>
        <taxon>Pseudomonadota</taxon>
        <taxon>Alphaproteobacteria</taxon>
        <taxon>Hyphomicrobiales</taxon>
        <taxon>Brucellaceae</taxon>
        <taxon>Falsochrobactrum</taxon>
    </lineage>
</organism>
<evidence type="ECO:0000313" key="3">
    <source>
        <dbReference type="Proteomes" id="UP000752297"/>
    </source>
</evidence>
<sequence>MVLSRQLSALHAIECSRECRLEDAKDGFFNACRDLSNRIDDIQRQLGTSEGCQSGRTSISSRPARKTERAIPASLSGREGVSQNGAVAQSKAVRGPKNALTYCVRLSDGYYFPTPHSQFQHKGGNEVALAQCRLICEAENMALFVLNDQNDETSDMVSLENGRSYAGLPTAYNYHGEGDFKRCNWAGYIERIVDVASAKKRARFMPPPISRQRSSYRACWTLDPVQNSTPPTTINSAGHFNFFN</sequence>
<feature type="region of interest" description="Disordered" evidence="1">
    <location>
        <begin position="46"/>
        <end position="89"/>
    </location>
</feature>
<proteinExistence type="predicted"/>
<dbReference type="EMBL" id="JAHRVA010000002">
    <property type="protein sequence ID" value="MBV2143276.1"/>
    <property type="molecule type" value="Genomic_DNA"/>
</dbReference>
<evidence type="ECO:0000313" key="2">
    <source>
        <dbReference type="EMBL" id="MBV2143276.1"/>
    </source>
</evidence>
<comment type="caution">
    <text evidence="2">The sequence shown here is derived from an EMBL/GenBank/DDBJ whole genome shotgun (WGS) entry which is preliminary data.</text>
</comment>
<feature type="compositionally biased region" description="Polar residues" evidence="1">
    <location>
        <begin position="46"/>
        <end position="61"/>
    </location>
</feature>